<dbReference type="AlphaFoldDB" id="A0A0R1S8Y7"/>
<feature type="transmembrane region" description="Helical" evidence="1">
    <location>
        <begin position="404"/>
        <end position="423"/>
    </location>
</feature>
<feature type="transmembrane region" description="Helical" evidence="1">
    <location>
        <begin position="430"/>
        <end position="447"/>
    </location>
</feature>
<dbReference type="PANTHER" id="PTHR38454">
    <property type="entry name" value="INTEGRAL MEMBRANE PROTEIN-RELATED"/>
    <property type="match status" value="1"/>
</dbReference>
<feature type="transmembrane region" description="Helical" evidence="1">
    <location>
        <begin position="227"/>
        <end position="249"/>
    </location>
</feature>
<feature type="transmembrane region" description="Helical" evidence="1">
    <location>
        <begin position="181"/>
        <end position="207"/>
    </location>
</feature>
<dbReference type="OrthoDB" id="9815466at2"/>
<reference evidence="2 3" key="1">
    <citation type="journal article" date="2015" name="Genome Announc.">
        <title>Expanding the biotechnology potential of lactobacilli through comparative genomics of 213 strains and associated genera.</title>
        <authorList>
            <person name="Sun Z."/>
            <person name="Harris H.M."/>
            <person name="McCann A."/>
            <person name="Guo C."/>
            <person name="Argimon S."/>
            <person name="Zhang W."/>
            <person name="Yang X."/>
            <person name="Jeffery I.B."/>
            <person name="Cooney J.C."/>
            <person name="Kagawa T.F."/>
            <person name="Liu W."/>
            <person name="Song Y."/>
            <person name="Salvetti E."/>
            <person name="Wrobel A."/>
            <person name="Rasinkangas P."/>
            <person name="Parkhill J."/>
            <person name="Rea M.C."/>
            <person name="O'Sullivan O."/>
            <person name="Ritari J."/>
            <person name="Douillard F.P."/>
            <person name="Paul Ross R."/>
            <person name="Yang R."/>
            <person name="Briner A.E."/>
            <person name="Felis G.E."/>
            <person name="de Vos W.M."/>
            <person name="Barrangou R."/>
            <person name="Klaenhammer T.R."/>
            <person name="Caufield P.W."/>
            <person name="Cui Y."/>
            <person name="Zhang H."/>
            <person name="O'Toole P.W."/>
        </authorList>
    </citation>
    <scope>NUCLEOTIDE SEQUENCE [LARGE SCALE GENOMIC DNA]</scope>
    <source>
        <strain evidence="2 3">DSM 15354</strain>
    </source>
</reference>
<accession>A0A0R1S8Y7</accession>
<evidence type="ECO:0008006" key="4">
    <source>
        <dbReference type="Google" id="ProtNLM"/>
    </source>
</evidence>
<gene>
    <name evidence="2" type="ORF">FC23_GL000843</name>
</gene>
<dbReference type="Pfam" id="PF09586">
    <property type="entry name" value="YfhO"/>
    <property type="match status" value="1"/>
</dbReference>
<dbReference type="PANTHER" id="PTHR38454:SF1">
    <property type="entry name" value="INTEGRAL MEMBRANE PROTEIN"/>
    <property type="match status" value="1"/>
</dbReference>
<feature type="transmembrane region" description="Helical" evidence="1">
    <location>
        <begin position="7"/>
        <end position="27"/>
    </location>
</feature>
<feature type="transmembrane region" description="Helical" evidence="1">
    <location>
        <begin position="102"/>
        <end position="121"/>
    </location>
</feature>
<sequence length="859" mass="96664">MKKIPKFVIPVTISAIIFLLAGLLTGTNPYFGGTLNSGDILDQYLSFFQYLHHILLGNLSDFSYSFANGLGGSMAGNWGYYLLSPLNFVVLLFPAAKVNLAIYTIILLKIMIASGSFYFFAKSIKKVPESWAMGLGVAYSLSAYVLSYFGNLMWLDAIAFLPFIVYGLLKIIKGNFSILYVIFLAITIVANYYTAYMVCVFLGAFFIYQAFLEFTNWKAFWKSARLFIISSFTAGLISCIASVPTFFNLLENKLNYHLLVTPIQTKLLLSVLPANFLFAGNRLLIPLVYIGTLATLFLIAFFFNSSIALKQRIASAVFLLFLFSGLFSTKIYLLWHGGQPPQFYPFRYAFIIVFTIAYLATISATTIQISKKRDSYIYNACFAVLILIYLLVSRKLLVIETNTVIATIVVFILAVILFNLYLHKLIKPKWLALFIILDIFANTYYSYSKISKNVTPYNPYTEQTAALLSKLPSSAKNQRLDKSFLINNDRSDSYLLNYHGVSVFTSNNSIQISALGGLLGLPSRGYYTFYSTGTQLTDAFYGLKTFIKTNRPSDFKGFYNYGLRNDLIGSKIWYQDKENTAYQTQGFPLAFAGYRVNNLNLKENEPLSNQAKILNALTKNHYTYFSKAISAQETSDNMTLSHEKKQLILKQIKPQKSVVTFSYKAKPNTSGYILMDPSLMSWADYNDKLSAVDKITLNGQAFRTTPVSLQPIGVHVPANGKVVLKLYFRENITQKSIIDPKLYLLNQKALAQVIKIAKARRMRINIWRGNLVSGNVKIKDGQALITTFPYTKGWSATANGKPVKIKKVLNSFIALDLPAGNYKIVLRNEMPGFKLGIAISLIGIILLAIEVYFFKKRKS</sequence>
<protein>
    <recommendedName>
        <fullName evidence="4">Bacterial membrane protein YfhO</fullName>
    </recommendedName>
</protein>
<keyword evidence="1" id="KW-0472">Membrane</keyword>
<proteinExistence type="predicted"/>
<feature type="transmembrane region" description="Helical" evidence="1">
    <location>
        <begin position="284"/>
        <end position="304"/>
    </location>
</feature>
<keyword evidence="3" id="KW-1185">Reference proteome</keyword>
<feature type="transmembrane region" description="Helical" evidence="1">
    <location>
        <begin position="78"/>
        <end position="96"/>
    </location>
</feature>
<dbReference type="PATRIC" id="fig|1122152.4.peg.867"/>
<feature type="transmembrane region" description="Helical" evidence="1">
    <location>
        <begin position="835"/>
        <end position="854"/>
    </location>
</feature>
<keyword evidence="1" id="KW-1133">Transmembrane helix</keyword>
<dbReference type="STRING" id="1122152.GCA_000425905_00921"/>
<evidence type="ECO:0000256" key="1">
    <source>
        <dbReference type="SAM" id="Phobius"/>
    </source>
</evidence>
<dbReference type="eggNOG" id="COG4485">
    <property type="taxonomic scope" value="Bacteria"/>
</dbReference>
<feature type="transmembrane region" description="Helical" evidence="1">
    <location>
        <begin position="130"/>
        <end position="146"/>
    </location>
</feature>
<comment type="caution">
    <text evidence="2">The sequence shown here is derived from an EMBL/GenBank/DDBJ whole genome shotgun (WGS) entry which is preliminary data.</text>
</comment>
<evidence type="ECO:0000313" key="3">
    <source>
        <dbReference type="Proteomes" id="UP000051931"/>
    </source>
</evidence>
<organism evidence="2 3">
    <name type="scientific">Lactobacillus psittaci DSM 15354</name>
    <dbReference type="NCBI Taxonomy" id="1122152"/>
    <lineage>
        <taxon>Bacteria</taxon>
        <taxon>Bacillati</taxon>
        <taxon>Bacillota</taxon>
        <taxon>Bacilli</taxon>
        <taxon>Lactobacillales</taxon>
        <taxon>Lactobacillaceae</taxon>
        <taxon>Lactobacillus</taxon>
    </lineage>
</organism>
<feature type="transmembrane region" description="Helical" evidence="1">
    <location>
        <begin position="347"/>
        <end position="369"/>
    </location>
</feature>
<dbReference type="EMBL" id="AZFB01000004">
    <property type="protein sequence ID" value="KRL63274.1"/>
    <property type="molecule type" value="Genomic_DNA"/>
</dbReference>
<feature type="transmembrane region" description="Helical" evidence="1">
    <location>
        <begin position="316"/>
        <end position="335"/>
    </location>
</feature>
<feature type="transmembrane region" description="Helical" evidence="1">
    <location>
        <begin position="376"/>
        <end position="392"/>
    </location>
</feature>
<evidence type="ECO:0000313" key="2">
    <source>
        <dbReference type="EMBL" id="KRL63274.1"/>
    </source>
</evidence>
<name>A0A0R1S8Y7_9LACO</name>
<keyword evidence="1" id="KW-0812">Transmembrane</keyword>
<dbReference type="RefSeq" id="WP_027824898.1">
    <property type="nucleotide sequence ID" value="NZ_AUEI01000007.1"/>
</dbReference>
<dbReference type="Proteomes" id="UP000051931">
    <property type="component" value="Unassembled WGS sequence"/>
</dbReference>
<dbReference type="InterPro" id="IPR018580">
    <property type="entry name" value="Uncharacterised_YfhO"/>
</dbReference>